<sequence length="104" mass="11385">MCRFDRDYFGNFLGQATVEYKRTSDAERAVKEYHGAFLDDRVLTVEFDVGTSSPESFPGPAKDISSQKGGNAAKSPNAPKPAEASVKKINLSSQTNGKKKNIRI</sequence>
<gene>
    <name evidence="3" type="ORF">SINC0208_LOCUS1327</name>
</gene>
<dbReference type="SUPFAM" id="SSF54928">
    <property type="entry name" value="RNA-binding domain, RBD"/>
    <property type="match status" value="1"/>
</dbReference>
<dbReference type="Pfam" id="PF00076">
    <property type="entry name" value="RRM_1"/>
    <property type="match status" value="1"/>
</dbReference>
<dbReference type="CDD" id="cd00590">
    <property type="entry name" value="RRM_SF"/>
    <property type="match status" value="1"/>
</dbReference>
<dbReference type="InterPro" id="IPR000504">
    <property type="entry name" value="RRM_dom"/>
</dbReference>
<evidence type="ECO:0000259" key="2">
    <source>
        <dbReference type="Pfam" id="PF00076"/>
    </source>
</evidence>
<feature type="compositionally biased region" description="Low complexity" evidence="1">
    <location>
        <begin position="71"/>
        <end position="84"/>
    </location>
</feature>
<proteinExistence type="predicted"/>
<evidence type="ECO:0000256" key="1">
    <source>
        <dbReference type="SAM" id="MobiDB-lite"/>
    </source>
</evidence>
<name>A0A7S3MVY0_9SPIT</name>
<accession>A0A7S3MVY0</accession>
<dbReference type="AlphaFoldDB" id="A0A7S3MVY0"/>
<organism evidence="3">
    <name type="scientific">Strombidium inclinatum</name>
    <dbReference type="NCBI Taxonomy" id="197538"/>
    <lineage>
        <taxon>Eukaryota</taxon>
        <taxon>Sar</taxon>
        <taxon>Alveolata</taxon>
        <taxon>Ciliophora</taxon>
        <taxon>Intramacronucleata</taxon>
        <taxon>Spirotrichea</taxon>
        <taxon>Oligotrichia</taxon>
        <taxon>Strombidiidae</taxon>
        <taxon>Strombidium</taxon>
    </lineage>
</organism>
<dbReference type="EMBL" id="HBIH01003222">
    <property type="protein sequence ID" value="CAE0320746.1"/>
    <property type="molecule type" value="Transcribed_RNA"/>
</dbReference>
<dbReference type="InterPro" id="IPR012677">
    <property type="entry name" value="Nucleotide-bd_a/b_plait_sf"/>
</dbReference>
<protein>
    <recommendedName>
        <fullName evidence="2">RRM domain-containing protein</fullName>
    </recommendedName>
</protein>
<feature type="region of interest" description="Disordered" evidence="1">
    <location>
        <begin position="50"/>
        <end position="104"/>
    </location>
</feature>
<reference evidence="3" key="1">
    <citation type="submission" date="2021-01" db="EMBL/GenBank/DDBJ databases">
        <authorList>
            <person name="Corre E."/>
            <person name="Pelletier E."/>
            <person name="Niang G."/>
            <person name="Scheremetjew M."/>
            <person name="Finn R."/>
            <person name="Kale V."/>
            <person name="Holt S."/>
            <person name="Cochrane G."/>
            <person name="Meng A."/>
            <person name="Brown T."/>
            <person name="Cohen L."/>
        </authorList>
    </citation>
    <scope>NUCLEOTIDE SEQUENCE</scope>
    <source>
        <strain evidence="3">S3</strain>
    </source>
</reference>
<dbReference type="Gene3D" id="3.30.70.330">
    <property type="match status" value="1"/>
</dbReference>
<feature type="domain" description="RRM" evidence="2">
    <location>
        <begin position="8"/>
        <end position="43"/>
    </location>
</feature>
<dbReference type="GO" id="GO:0003723">
    <property type="term" value="F:RNA binding"/>
    <property type="evidence" value="ECO:0007669"/>
    <property type="project" value="InterPro"/>
</dbReference>
<dbReference type="InterPro" id="IPR035979">
    <property type="entry name" value="RBD_domain_sf"/>
</dbReference>
<evidence type="ECO:0000313" key="3">
    <source>
        <dbReference type="EMBL" id="CAE0320746.1"/>
    </source>
</evidence>